<sequence>MNTQNVNVKTATQDPPKRWVKDQRAFANQELGRFVVKYTAYSVRGVFSTHHRYFIFAKSRLDAAFKFGLLAPKESDFVVDAVDVQVPIQDVCISTTGYHFAVDADQWRCLENGEFVEVTSDGDIWNADRTYTLPLYGHLQQYHC</sequence>
<dbReference type="RefSeq" id="WP_309048037.1">
    <property type="nucleotide sequence ID" value="NZ_JAVIGA010000023.1"/>
</dbReference>
<organism evidence="1 2">
    <name type="scientific">Serratia fonticola</name>
    <dbReference type="NCBI Taxonomy" id="47917"/>
    <lineage>
        <taxon>Bacteria</taxon>
        <taxon>Pseudomonadati</taxon>
        <taxon>Pseudomonadota</taxon>
        <taxon>Gammaproteobacteria</taxon>
        <taxon>Enterobacterales</taxon>
        <taxon>Yersiniaceae</taxon>
        <taxon>Serratia</taxon>
    </lineage>
</organism>
<dbReference type="EMBL" id="JAVIGA010000023">
    <property type="protein sequence ID" value="MDQ9128505.1"/>
    <property type="molecule type" value="Genomic_DNA"/>
</dbReference>
<name>A0AAJ1YDR5_SERFO</name>
<gene>
    <name evidence="1" type="ORF">RDT67_18980</name>
</gene>
<proteinExistence type="predicted"/>
<dbReference type="Proteomes" id="UP001224622">
    <property type="component" value="Unassembled WGS sequence"/>
</dbReference>
<accession>A0AAJ1YDR5</accession>
<protein>
    <submittedName>
        <fullName evidence="1">Uncharacterized protein</fullName>
    </submittedName>
</protein>
<reference evidence="1" key="1">
    <citation type="submission" date="2023-08" db="EMBL/GenBank/DDBJ databases">
        <title>The Comparative Genomic Analysis of Yersiniaceae from Polar Regions.</title>
        <authorList>
            <person name="Goncharov A."/>
            <person name="Aslanov B."/>
            <person name="Kolodzhieva V."/>
            <person name="Azarov D."/>
            <person name="Mochov A."/>
            <person name="Lebedeva E."/>
        </authorList>
    </citation>
    <scope>NUCLEOTIDE SEQUENCE</scope>
    <source>
        <strain evidence="1">Vf</strain>
    </source>
</reference>
<comment type="caution">
    <text evidence="1">The sequence shown here is derived from an EMBL/GenBank/DDBJ whole genome shotgun (WGS) entry which is preliminary data.</text>
</comment>
<dbReference type="AlphaFoldDB" id="A0AAJ1YDR5"/>
<evidence type="ECO:0000313" key="1">
    <source>
        <dbReference type="EMBL" id="MDQ9128505.1"/>
    </source>
</evidence>
<evidence type="ECO:0000313" key="2">
    <source>
        <dbReference type="Proteomes" id="UP001224622"/>
    </source>
</evidence>